<keyword evidence="1" id="KW-0812">Transmembrane</keyword>
<keyword evidence="1" id="KW-1133">Transmembrane helix</keyword>
<keyword evidence="1" id="KW-0472">Membrane</keyword>
<reference evidence="2" key="1">
    <citation type="journal article" date="2023" name="Mol. Ecol. Resour.">
        <title>Chromosome-level genome assembly of a triploid poplar Populus alba 'Berolinensis'.</title>
        <authorList>
            <person name="Chen S."/>
            <person name="Yu Y."/>
            <person name="Wang X."/>
            <person name="Wang S."/>
            <person name="Zhang T."/>
            <person name="Zhou Y."/>
            <person name="He R."/>
            <person name="Meng N."/>
            <person name="Wang Y."/>
            <person name="Liu W."/>
            <person name="Liu Z."/>
            <person name="Liu J."/>
            <person name="Guo Q."/>
            <person name="Huang H."/>
            <person name="Sederoff R.R."/>
            <person name="Wang G."/>
            <person name="Qu G."/>
            <person name="Chen S."/>
        </authorList>
    </citation>
    <scope>NUCLEOTIDE SEQUENCE</scope>
    <source>
        <strain evidence="2">SC-2020</strain>
    </source>
</reference>
<organism evidence="2 3">
    <name type="scientific">Populus alba x Populus x berolinensis</name>
    <dbReference type="NCBI Taxonomy" id="444605"/>
    <lineage>
        <taxon>Eukaryota</taxon>
        <taxon>Viridiplantae</taxon>
        <taxon>Streptophyta</taxon>
        <taxon>Embryophyta</taxon>
        <taxon>Tracheophyta</taxon>
        <taxon>Spermatophyta</taxon>
        <taxon>Magnoliopsida</taxon>
        <taxon>eudicotyledons</taxon>
        <taxon>Gunneridae</taxon>
        <taxon>Pentapetalae</taxon>
        <taxon>rosids</taxon>
        <taxon>fabids</taxon>
        <taxon>Malpighiales</taxon>
        <taxon>Salicaceae</taxon>
        <taxon>Saliceae</taxon>
        <taxon>Populus</taxon>
    </lineage>
</organism>
<accession>A0AAD6PZV4</accession>
<keyword evidence="3" id="KW-1185">Reference proteome</keyword>
<dbReference type="EMBL" id="JAQIZT010000014">
    <property type="protein sequence ID" value="KAJ6971918.1"/>
    <property type="molecule type" value="Genomic_DNA"/>
</dbReference>
<evidence type="ECO:0000313" key="3">
    <source>
        <dbReference type="Proteomes" id="UP001164929"/>
    </source>
</evidence>
<dbReference type="AlphaFoldDB" id="A0AAD6PZV4"/>
<evidence type="ECO:0000313" key="2">
    <source>
        <dbReference type="EMBL" id="KAJ6971918.1"/>
    </source>
</evidence>
<feature type="transmembrane region" description="Helical" evidence="1">
    <location>
        <begin position="27"/>
        <end position="44"/>
    </location>
</feature>
<dbReference type="Proteomes" id="UP001164929">
    <property type="component" value="Chromosome 14"/>
</dbReference>
<proteinExistence type="predicted"/>
<evidence type="ECO:0000256" key="1">
    <source>
        <dbReference type="SAM" id="Phobius"/>
    </source>
</evidence>
<gene>
    <name evidence="2" type="ORF">NC653_032459</name>
</gene>
<comment type="caution">
    <text evidence="2">The sequence shown here is derived from an EMBL/GenBank/DDBJ whole genome shotgun (WGS) entry which is preliminary data.</text>
</comment>
<protein>
    <submittedName>
        <fullName evidence="2">Uncharacterized protein</fullName>
    </submittedName>
</protein>
<name>A0AAD6PZV4_9ROSI</name>
<sequence length="55" mass="6692">MKWLEILESYPLSSFSIARKKKKKKRLWNLVGCFLPFLCVRIFVDQNNRYTLQQI</sequence>